<dbReference type="InterPro" id="IPR004837">
    <property type="entry name" value="NaCa_Exmemb"/>
</dbReference>
<proteinExistence type="predicted"/>
<dbReference type="GO" id="GO:0015369">
    <property type="term" value="F:calcium:proton antiporter activity"/>
    <property type="evidence" value="ECO:0007669"/>
    <property type="project" value="TreeGrafter"/>
</dbReference>
<dbReference type="EMBL" id="CASHTH010000120">
    <property type="protein sequence ID" value="CAI7991505.1"/>
    <property type="molecule type" value="Genomic_DNA"/>
</dbReference>
<protein>
    <submittedName>
        <fullName evidence="9">Sodium/calcium exchanger NCL2</fullName>
    </submittedName>
</protein>
<dbReference type="AlphaFoldDB" id="A0AA35QTL8"/>
<comment type="caution">
    <text evidence="9">The sequence shown here is derived from an EMBL/GenBank/DDBJ whole genome shotgun (WGS) entry which is preliminary data.</text>
</comment>
<keyword evidence="3 7" id="KW-0812">Transmembrane</keyword>
<evidence type="ECO:0000256" key="2">
    <source>
        <dbReference type="ARBA" id="ARBA00022448"/>
    </source>
</evidence>
<keyword evidence="2" id="KW-0813">Transport</keyword>
<evidence type="ECO:0000256" key="1">
    <source>
        <dbReference type="ARBA" id="ARBA00004127"/>
    </source>
</evidence>
<dbReference type="GO" id="GO:0006874">
    <property type="term" value="P:intracellular calcium ion homeostasis"/>
    <property type="evidence" value="ECO:0007669"/>
    <property type="project" value="TreeGrafter"/>
</dbReference>
<keyword evidence="10" id="KW-1185">Reference proteome</keyword>
<comment type="subcellular location">
    <subcellularLocation>
        <location evidence="1">Endomembrane system</location>
        <topology evidence="1">Multi-pass membrane protein</topology>
    </subcellularLocation>
</comment>
<evidence type="ECO:0000256" key="7">
    <source>
        <dbReference type="SAM" id="Phobius"/>
    </source>
</evidence>
<feature type="transmembrane region" description="Helical" evidence="7">
    <location>
        <begin position="68"/>
        <end position="91"/>
    </location>
</feature>
<dbReference type="PANTHER" id="PTHR31503">
    <property type="entry name" value="VACUOLAR CALCIUM ION TRANSPORTER"/>
    <property type="match status" value="1"/>
</dbReference>
<evidence type="ECO:0000256" key="5">
    <source>
        <dbReference type="ARBA" id="ARBA00023065"/>
    </source>
</evidence>
<evidence type="ECO:0000256" key="4">
    <source>
        <dbReference type="ARBA" id="ARBA00022989"/>
    </source>
</evidence>
<reference evidence="9" key="1">
    <citation type="submission" date="2023-03" db="EMBL/GenBank/DDBJ databases">
        <authorList>
            <person name="Steffen K."/>
            <person name="Cardenas P."/>
        </authorList>
    </citation>
    <scope>NUCLEOTIDE SEQUENCE</scope>
</reference>
<evidence type="ECO:0000259" key="8">
    <source>
        <dbReference type="Pfam" id="PF01699"/>
    </source>
</evidence>
<accession>A0AA35QTL8</accession>
<feature type="domain" description="Sodium/calcium exchanger membrane region" evidence="8">
    <location>
        <begin position="36"/>
        <end position="128"/>
    </location>
</feature>
<evidence type="ECO:0000313" key="9">
    <source>
        <dbReference type="EMBL" id="CAI7991505.1"/>
    </source>
</evidence>
<dbReference type="Proteomes" id="UP001174909">
    <property type="component" value="Unassembled WGS sequence"/>
</dbReference>
<keyword evidence="5" id="KW-0406">Ion transport</keyword>
<dbReference type="GO" id="GO:0016020">
    <property type="term" value="C:membrane"/>
    <property type="evidence" value="ECO:0007669"/>
    <property type="project" value="InterPro"/>
</dbReference>
<feature type="transmembrane region" description="Helical" evidence="7">
    <location>
        <begin position="21"/>
        <end position="48"/>
    </location>
</feature>
<dbReference type="GO" id="GO:0012505">
    <property type="term" value="C:endomembrane system"/>
    <property type="evidence" value="ECO:0007669"/>
    <property type="project" value="UniProtKB-SubCell"/>
</dbReference>
<dbReference type="Pfam" id="PF01699">
    <property type="entry name" value="Na_Ca_ex"/>
    <property type="match status" value="1"/>
</dbReference>
<evidence type="ECO:0000313" key="10">
    <source>
        <dbReference type="Proteomes" id="UP001174909"/>
    </source>
</evidence>
<sequence>MENAWYESGEGSGFESASPSCVLDILPCSITITGNIVLVIFYGIFLGFAAKVISDGAEMLLDLGLPSALVGGIVLPLLGAVPDSAMIIASGVGKSREQANKEIAVGMGTLAGSTIMLLTLPWLGSIILGRVDIVNKQGKDGVTSKFTVNSFVKQVGNKDLCSVIGGSSVSLPFEIDFSYVACTCVTTCSFMWLCYKRE</sequence>
<gene>
    <name evidence="9" type="ORF">GBAR_LOCUS764</name>
</gene>
<feature type="transmembrane region" description="Helical" evidence="7">
    <location>
        <begin position="103"/>
        <end position="123"/>
    </location>
</feature>
<keyword evidence="6 7" id="KW-0472">Membrane</keyword>
<dbReference type="InterPro" id="IPR004713">
    <property type="entry name" value="CaH_exchang"/>
</dbReference>
<name>A0AA35QTL8_GEOBA</name>
<evidence type="ECO:0000256" key="6">
    <source>
        <dbReference type="ARBA" id="ARBA00023136"/>
    </source>
</evidence>
<dbReference type="PANTHER" id="PTHR31503:SF36">
    <property type="entry name" value="SODIUM_CALCIUM EXCHANGER MEMBRANE REGION DOMAIN-CONTAINING PROTEIN"/>
    <property type="match status" value="1"/>
</dbReference>
<evidence type="ECO:0000256" key="3">
    <source>
        <dbReference type="ARBA" id="ARBA00022692"/>
    </source>
</evidence>
<organism evidence="9 10">
    <name type="scientific">Geodia barretti</name>
    <name type="common">Barrett's horny sponge</name>
    <dbReference type="NCBI Taxonomy" id="519541"/>
    <lineage>
        <taxon>Eukaryota</taxon>
        <taxon>Metazoa</taxon>
        <taxon>Porifera</taxon>
        <taxon>Demospongiae</taxon>
        <taxon>Heteroscleromorpha</taxon>
        <taxon>Tetractinellida</taxon>
        <taxon>Astrophorina</taxon>
        <taxon>Geodiidae</taxon>
        <taxon>Geodia</taxon>
    </lineage>
</organism>
<keyword evidence="4 7" id="KW-1133">Transmembrane helix</keyword>